<dbReference type="PROSITE" id="PS51679">
    <property type="entry name" value="SAM_MT_C5"/>
    <property type="match status" value="1"/>
</dbReference>
<dbReference type="InterPro" id="IPR018117">
    <property type="entry name" value="C5_DNA_meth_AS"/>
</dbReference>
<evidence type="ECO:0000256" key="1">
    <source>
        <dbReference type="ARBA" id="ARBA00022603"/>
    </source>
</evidence>
<keyword evidence="1 4" id="KW-0489">Methyltransferase</keyword>
<accession>A0A0L0FEZ6</accession>
<dbReference type="GeneID" id="25912935"/>
<organism evidence="8 9">
    <name type="scientific">Sphaeroforma arctica JP610</name>
    <dbReference type="NCBI Taxonomy" id="667725"/>
    <lineage>
        <taxon>Eukaryota</taxon>
        <taxon>Ichthyosporea</taxon>
        <taxon>Ichthyophonida</taxon>
        <taxon>Sphaeroforma</taxon>
    </lineage>
</organism>
<evidence type="ECO:0000256" key="6">
    <source>
        <dbReference type="RuleBase" id="RU000417"/>
    </source>
</evidence>
<dbReference type="GO" id="GO:0003886">
    <property type="term" value="F:DNA (cytosine-5-)-methyltransferase activity"/>
    <property type="evidence" value="ECO:0007669"/>
    <property type="project" value="UniProtKB-EC"/>
</dbReference>
<dbReference type="InterPro" id="IPR029063">
    <property type="entry name" value="SAM-dependent_MTases_sf"/>
</dbReference>
<gene>
    <name evidence="8" type="ORF">SARC_12431</name>
</gene>
<protein>
    <recommendedName>
        <fullName evidence="6">Cytosine-specific methyltransferase</fullName>
        <ecNumber evidence="6">2.1.1.37</ecNumber>
    </recommendedName>
</protein>
<dbReference type="PRINTS" id="PR00105">
    <property type="entry name" value="C5METTRFRASE"/>
</dbReference>
<dbReference type="Gene3D" id="3.90.120.10">
    <property type="entry name" value="DNA Methylase, subunit A, domain 2"/>
    <property type="match status" value="1"/>
</dbReference>
<dbReference type="AlphaFoldDB" id="A0A0L0FEZ6"/>
<dbReference type="InterPro" id="IPR031303">
    <property type="entry name" value="C5_meth_CS"/>
</dbReference>
<dbReference type="EC" id="2.1.1.37" evidence="6"/>
<dbReference type="InterPro" id="IPR001525">
    <property type="entry name" value="C5_MeTfrase"/>
</dbReference>
<keyword evidence="9" id="KW-1185">Reference proteome</keyword>
<dbReference type="PROSITE" id="PS00095">
    <property type="entry name" value="C5_MTASE_2"/>
    <property type="match status" value="1"/>
</dbReference>
<feature type="region of interest" description="Disordered" evidence="7">
    <location>
        <begin position="73"/>
        <end position="110"/>
    </location>
</feature>
<proteinExistence type="inferred from homology"/>
<dbReference type="SUPFAM" id="SSF53335">
    <property type="entry name" value="S-adenosyl-L-methionine-dependent methyltransferases"/>
    <property type="match status" value="1"/>
</dbReference>
<dbReference type="GO" id="GO:0003677">
    <property type="term" value="F:DNA binding"/>
    <property type="evidence" value="ECO:0007669"/>
    <property type="project" value="TreeGrafter"/>
</dbReference>
<dbReference type="OrthoDB" id="41255at2759"/>
<dbReference type="PANTHER" id="PTHR10629:SF52">
    <property type="entry name" value="DNA (CYTOSINE-5)-METHYLTRANSFERASE 1"/>
    <property type="match status" value="1"/>
</dbReference>
<keyword evidence="3 4" id="KW-0949">S-adenosyl-L-methionine</keyword>
<name>A0A0L0FEZ6_9EUKA</name>
<dbReference type="STRING" id="667725.A0A0L0FEZ6"/>
<feature type="active site" evidence="4">
    <location>
        <position position="310"/>
    </location>
</feature>
<dbReference type="Gene3D" id="3.40.50.150">
    <property type="entry name" value="Vaccinia Virus protein VP39"/>
    <property type="match status" value="1"/>
</dbReference>
<dbReference type="Pfam" id="PF00145">
    <property type="entry name" value="DNA_methylase"/>
    <property type="match status" value="1"/>
</dbReference>
<evidence type="ECO:0000256" key="5">
    <source>
        <dbReference type="RuleBase" id="RU000416"/>
    </source>
</evidence>
<dbReference type="Proteomes" id="UP000054560">
    <property type="component" value="Unassembled WGS sequence"/>
</dbReference>
<reference evidence="8 9" key="1">
    <citation type="submission" date="2011-02" db="EMBL/GenBank/DDBJ databases">
        <title>The Genome Sequence of Sphaeroforma arctica JP610.</title>
        <authorList>
            <consortium name="The Broad Institute Genome Sequencing Platform"/>
            <person name="Russ C."/>
            <person name="Cuomo C."/>
            <person name="Young S.K."/>
            <person name="Zeng Q."/>
            <person name="Gargeya S."/>
            <person name="Alvarado L."/>
            <person name="Berlin A."/>
            <person name="Chapman S.B."/>
            <person name="Chen Z."/>
            <person name="Freedman E."/>
            <person name="Gellesch M."/>
            <person name="Goldberg J."/>
            <person name="Griggs A."/>
            <person name="Gujja S."/>
            <person name="Heilman E."/>
            <person name="Heiman D."/>
            <person name="Howarth C."/>
            <person name="Mehta T."/>
            <person name="Neiman D."/>
            <person name="Pearson M."/>
            <person name="Roberts A."/>
            <person name="Saif S."/>
            <person name="Shea T."/>
            <person name="Shenoy N."/>
            <person name="Sisk P."/>
            <person name="Stolte C."/>
            <person name="Sykes S."/>
            <person name="White J."/>
            <person name="Yandava C."/>
            <person name="Burger G."/>
            <person name="Gray M.W."/>
            <person name="Holland P.W.H."/>
            <person name="King N."/>
            <person name="Lang F.B.F."/>
            <person name="Roger A.J."/>
            <person name="Ruiz-Trillo I."/>
            <person name="Haas B."/>
            <person name="Nusbaum C."/>
            <person name="Birren B."/>
        </authorList>
    </citation>
    <scope>NUCLEOTIDE SEQUENCE [LARGE SCALE GENOMIC DNA]</scope>
    <source>
        <strain evidence="8 9">JP610</strain>
    </source>
</reference>
<evidence type="ECO:0000256" key="2">
    <source>
        <dbReference type="ARBA" id="ARBA00022679"/>
    </source>
</evidence>
<sequence length="648" mass="70331">MREKSPSDTPSAMNQIDLEPVLAVPPALTTRAFNLLREAGCVAMRWHSGGRYGSRTHTIDDDPTHTEALSIHHPSSEAECTRHSNGNEPSSKHLRPSVVTGTSSAKRMGLPLTLTGGAHVSSIMHTLKESRTAQYVSQTAEHISGDAIQPGDSAQTDMPRSAAAQALVDLLQLPGVELQHKPITLHTNIPKDESIDAEHIRTVEVARSRLREFSNVQIPGSGMKREEQRLEPPAFTFVELFAGIGGFGVGLEALGGKCVFASELLPSCIATYETNLCTDYITGGHVAGDIYEVPDEFIPTHDILVGGFPCQTFSGLGEQNGISDASGRGMLYTQIVRVLKAKQPQAFLLENVPGLLKCDDGEALDTIIGELINAGYDVSHEVVNAKCLTAQSRKRLYIVGLRKGLQSVYEPFTFPCIPDLGLRAIDILQSDSEIHEATPVPIENSIRGANLHADNTAHRDHAMPGCESSTKPGRSDLESLYRLSDAQLNQLTNARKWKPSKLAWPDKPLNTLNSHYGVSVGKGESQLVPSPAPHNPRRLTPRECARVMGFPDSYTLLNRDPSSRQGREAYLKEQYRMLGNAVCPPVITALAGSVLARCTGTLGHRNRDDWASTGVEVAVALSLGAVSPNRLESLLQRLQDTHVVHIVE</sequence>
<dbReference type="NCBIfam" id="TIGR00675">
    <property type="entry name" value="dcm"/>
    <property type="match status" value="1"/>
</dbReference>
<comment type="catalytic activity">
    <reaction evidence="6">
        <text>a 2'-deoxycytidine in DNA + S-adenosyl-L-methionine = a 5-methyl-2'-deoxycytidine in DNA + S-adenosyl-L-homocysteine + H(+)</text>
        <dbReference type="Rhea" id="RHEA:13681"/>
        <dbReference type="Rhea" id="RHEA-COMP:11369"/>
        <dbReference type="Rhea" id="RHEA-COMP:11370"/>
        <dbReference type="ChEBI" id="CHEBI:15378"/>
        <dbReference type="ChEBI" id="CHEBI:57856"/>
        <dbReference type="ChEBI" id="CHEBI:59789"/>
        <dbReference type="ChEBI" id="CHEBI:85452"/>
        <dbReference type="ChEBI" id="CHEBI:85454"/>
        <dbReference type="EC" id="2.1.1.37"/>
    </reaction>
</comment>
<dbReference type="InterPro" id="IPR050390">
    <property type="entry name" value="C5-Methyltransferase"/>
</dbReference>
<evidence type="ECO:0000256" key="3">
    <source>
        <dbReference type="ARBA" id="ARBA00022691"/>
    </source>
</evidence>
<dbReference type="RefSeq" id="XP_014148938.1">
    <property type="nucleotide sequence ID" value="XM_014293463.1"/>
</dbReference>
<evidence type="ECO:0000256" key="7">
    <source>
        <dbReference type="SAM" id="MobiDB-lite"/>
    </source>
</evidence>
<dbReference type="GO" id="GO:0044027">
    <property type="term" value="P:negative regulation of gene expression via chromosomal CpG island methylation"/>
    <property type="evidence" value="ECO:0007669"/>
    <property type="project" value="TreeGrafter"/>
</dbReference>
<evidence type="ECO:0000313" key="9">
    <source>
        <dbReference type="Proteomes" id="UP000054560"/>
    </source>
</evidence>
<dbReference type="CDD" id="cd00315">
    <property type="entry name" value="Cyt_C5_DNA_methylase"/>
    <property type="match status" value="1"/>
</dbReference>
<dbReference type="eggNOG" id="KOG0919">
    <property type="taxonomic scope" value="Eukaryota"/>
</dbReference>
<dbReference type="GO" id="GO:0005634">
    <property type="term" value="C:nucleus"/>
    <property type="evidence" value="ECO:0007669"/>
    <property type="project" value="TreeGrafter"/>
</dbReference>
<dbReference type="PANTHER" id="PTHR10629">
    <property type="entry name" value="CYTOSINE-SPECIFIC METHYLTRANSFERASE"/>
    <property type="match status" value="1"/>
</dbReference>
<evidence type="ECO:0000313" key="8">
    <source>
        <dbReference type="EMBL" id="KNC75036.1"/>
    </source>
</evidence>
<evidence type="ECO:0000256" key="4">
    <source>
        <dbReference type="PROSITE-ProRule" id="PRU01016"/>
    </source>
</evidence>
<dbReference type="PROSITE" id="PS00094">
    <property type="entry name" value="C5_MTASE_1"/>
    <property type="match status" value="1"/>
</dbReference>
<comment type="similarity">
    <text evidence="4 5">Belongs to the class I-like SAM-binding methyltransferase superfamily. C5-methyltransferase family.</text>
</comment>
<dbReference type="EMBL" id="KQ243894">
    <property type="protein sequence ID" value="KNC75036.1"/>
    <property type="molecule type" value="Genomic_DNA"/>
</dbReference>
<dbReference type="GO" id="GO:0032259">
    <property type="term" value="P:methylation"/>
    <property type="evidence" value="ECO:0007669"/>
    <property type="project" value="UniProtKB-KW"/>
</dbReference>
<keyword evidence="2 4" id="KW-0808">Transferase</keyword>